<dbReference type="PANTHER" id="PTHR15860:SF0">
    <property type="entry name" value="LP20373P"/>
    <property type="match status" value="1"/>
</dbReference>
<keyword evidence="7 11" id="KW-1133">Transmembrane helix</keyword>
<feature type="region of interest" description="Disordered" evidence="10">
    <location>
        <begin position="1"/>
        <end position="36"/>
    </location>
</feature>
<feature type="region of interest" description="Disordered" evidence="10">
    <location>
        <begin position="194"/>
        <end position="225"/>
    </location>
</feature>
<dbReference type="InterPro" id="IPR017907">
    <property type="entry name" value="Znf_RING_CS"/>
</dbReference>
<evidence type="ECO:0000313" key="14">
    <source>
        <dbReference type="Proteomes" id="UP000838756"/>
    </source>
</evidence>
<keyword evidence="2 11" id="KW-0812">Transmembrane</keyword>
<evidence type="ECO:0000259" key="12">
    <source>
        <dbReference type="PROSITE" id="PS50089"/>
    </source>
</evidence>
<feature type="transmembrane region" description="Helical" evidence="11">
    <location>
        <begin position="401"/>
        <end position="422"/>
    </location>
</feature>
<keyword evidence="14" id="KW-1185">Reference proteome</keyword>
<gene>
    <name evidence="13" type="primary">jg14235</name>
    <name evidence="13" type="ORF">PAEG_LOCUS17208</name>
</gene>
<evidence type="ECO:0000256" key="11">
    <source>
        <dbReference type="SAM" id="Phobius"/>
    </source>
</evidence>
<dbReference type="GO" id="GO:0016020">
    <property type="term" value="C:membrane"/>
    <property type="evidence" value="ECO:0007669"/>
    <property type="project" value="UniProtKB-SubCell"/>
</dbReference>
<proteinExistence type="predicted"/>
<reference evidence="13" key="1">
    <citation type="submission" date="2022-03" db="EMBL/GenBank/DDBJ databases">
        <authorList>
            <person name="Lindestad O."/>
        </authorList>
    </citation>
    <scope>NUCLEOTIDE SEQUENCE</scope>
</reference>
<evidence type="ECO:0000256" key="6">
    <source>
        <dbReference type="ARBA" id="ARBA00022833"/>
    </source>
</evidence>
<dbReference type="InterPro" id="IPR013083">
    <property type="entry name" value="Znf_RING/FYVE/PHD"/>
</dbReference>
<comment type="subcellular location">
    <subcellularLocation>
        <location evidence="1">Membrane</location>
        <topology evidence="1">Multi-pass membrane protein</topology>
    </subcellularLocation>
</comment>
<evidence type="ECO:0000256" key="3">
    <source>
        <dbReference type="ARBA" id="ARBA00022723"/>
    </source>
</evidence>
<keyword evidence="3" id="KW-0479">Metal-binding</keyword>
<dbReference type="InterPro" id="IPR044235">
    <property type="entry name" value="RNFT1/2"/>
</dbReference>
<organism evidence="13 14">
    <name type="scientific">Pararge aegeria aegeria</name>
    <dbReference type="NCBI Taxonomy" id="348720"/>
    <lineage>
        <taxon>Eukaryota</taxon>
        <taxon>Metazoa</taxon>
        <taxon>Ecdysozoa</taxon>
        <taxon>Arthropoda</taxon>
        <taxon>Hexapoda</taxon>
        <taxon>Insecta</taxon>
        <taxon>Pterygota</taxon>
        <taxon>Neoptera</taxon>
        <taxon>Endopterygota</taxon>
        <taxon>Lepidoptera</taxon>
        <taxon>Glossata</taxon>
        <taxon>Ditrysia</taxon>
        <taxon>Papilionoidea</taxon>
        <taxon>Nymphalidae</taxon>
        <taxon>Satyrinae</taxon>
        <taxon>Satyrini</taxon>
        <taxon>Parargina</taxon>
        <taxon>Pararge</taxon>
    </lineage>
</organism>
<feature type="compositionally biased region" description="Acidic residues" evidence="10">
    <location>
        <begin position="20"/>
        <end position="32"/>
    </location>
</feature>
<dbReference type="Gene3D" id="3.30.40.10">
    <property type="entry name" value="Zinc/RING finger domain, C3HC4 (zinc finger)"/>
    <property type="match status" value="1"/>
</dbReference>
<dbReference type="SMART" id="SM00184">
    <property type="entry name" value="RING"/>
    <property type="match status" value="1"/>
</dbReference>
<dbReference type="Pfam" id="PF02958">
    <property type="entry name" value="EcKL"/>
    <property type="match status" value="1"/>
</dbReference>
<protein>
    <submittedName>
        <fullName evidence="13">Jg14235 protein</fullName>
    </submittedName>
</protein>
<dbReference type="PANTHER" id="PTHR15860">
    <property type="entry name" value="UNCHARACTERIZED RING FINGER-CONTAINING PROTEIN"/>
    <property type="match status" value="1"/>
</dbReference>
<evidence type="ECO:0000256" key="5">
    <source>
        <dbReference type="ARBA" id="ARBA00022786"/>
    </source>
</evidence>
<feature type="transmembrane region" description="Helical" evidence="11">
    <location>
        <begin position="359"/>
        <end position="381"/>
    </location>
</feature>
<dbReference type="PROSITE" id="PS50089">
    <property type="entry name" value="ZF_RING_2"/>
    <property type="match status" value="1"/>
</dbReference>
<evidence type="ECO:0000256" key="4">
    <source>
        <dbReference type="ARBA" id="ARBA00022771"/>
    </source>
</evidence>
<evidence type="ECO:0000256" key="10">
    <source>
        <dbReference type="SAM" id="MobiDB-lite"/>
    </source>
</evidence>
<evidence type="ECO:0000256" key="8">
    <source>
        <dbReference type="ARBA" id="ARBA00023136"/>
    </source>
</evidence>
<accession>A0A8S4RSV7</accession>
<dbReference type="AlphaFoldDB" id="A0A8S4RSV7"/>
<feature type="region of interest" description="Disordered" evidence="10">
    <location>
        <begin position="237"/>
        <end position="294"/>
    </location>
</feature>
<feature type="compositionally biased region" description="Polar residues" evidence="10">
    <location>
        <begin position="204"/>
        <end position="225"/>
    </location>
</feature>
<keyword evidence="4 9" id="KW-0863">Zinc-finger</keyword>
<dbReference type="OrthoDB" id="9049620at2759"/>
<comment type="caution">
    <text evidence="13">The sequence shown here is derived from an EMBL/GenBank/DDBJ whole genome shotgun (WGS) entry which is preliminary data.</text>
</comment>
<feature type="compositionally biased region" description="Low complexity" evidence="10">
    <location>
        <begin position="268"/>
        <end position="282"/>
    </location>
</feature>
<keyword evidence="5" id="KW-0833">Ubl conjugation pathway</keyword>
<feature type="transmembrane region" description="Helical" evidence="11">
    <location>
        <begin position="330"/>
        <end position="347"/>
    </location>
</feature>
<evidence type="ECO:0000256" key="7">
    <source>
        <dbReference type="ARBA" id="ARBA00022989"/>
    </source>
</evidence>
<keyword evidence="8 11" id="KW-0472">Membrane</keyword>
<dbReference type="InterPro" id="IPR001841">
    <property type="entry name" value="Znf_RING"/>
</dbReference>
<sequence>MQAGGPDSAAVSEAPSSGSEESDCEPGPEPDPDTALTEEWARELLCGEGVVSPQEIRVESRAGVAGALSRVLAVTVRYESGGEYRALPLVVKLPPRDPFGRLFVAEAQFDTREILFYTELAPALNRLAEEAFGPGEGLPIPRCVKARLPVKGVCGGLNSVTTKREAEGLTTRLSQLSTKPLLEVIAGNNARLSLPTWLPRTPPGTHQSGEGLQRPQSSIAHVNLGPGSQTYVVNERSTPLSQRQSSHGMSNSASNDSNISEQRPEPADINVSVNPSNNNNIHDNADNDSQSEDGTQQVVDVRATLNLLLRYAPFYFLLFIKFMYDSRETIFTFIILLCVFVHGNNVVKRENGKQMNRSILALFCEIILQTSTVLIVHYLFGHGKLLPNIVMFPPYTQPIDVWELLWLVVLTDLIARLITVDVKLFITMMPSFILPFQKRGKVYLFTEALSQLYRSIITIQPWIFFLMQSYEGSEKMVGMSLASVYVIAKVVELLVRLRLFKQATWTLLQSVNLGTKPTGEQLGSAGEACPICHDDYTTPVRLGCSHIFCELCIAAWLDREHTCPLCRAKVADEPTWRDGSTTLDFQLY</sequence>
<feature type="domain" description="RING-type" evidence="12">
    <location>
        <begin position="529"/>
        <end position="567"/>
    </location>
</feature>
<dbReference type="Pfam" id="PF13639">
    <property type="entry name" value="zf-RING_2"/>
    <property type="match status" value="1"/>
</dbReference>
<dbReference type="GO" id="GO:0061630">
    <property type="term" value="F:ubiquitin protein ligase activity"/>
    <property type="evidence" value="ECO:0007669"/>
    <property type="project" value="InterPro"/>
</dbReference>
<dbReference type="GO" id="GO:1904294">
    <property type="term" value="P:positive regulation of ERAD pathway"/>
    <property type="evidence" value="ECO:0007669"/>
    <property type="project" value="InterPro"/>
</dbReference>
<dbReference type="InterPro" id="IPR004119">
    <property type="entry name" value="EcKL"/>
</dbReference>
<evidence type="ECO:0000256" key="1">
    <source>
        <dbReference type="ARBA" id="ARBA00004141"/>
    </source>
</evidence>
<dbReference type="Proteomes" id="UP000838756">
    <property type="component" value="Unassembled WGS sequence"/>
</dbReference>
<feature type="compositionally biased region" description="Polar residues" evidence="10">
    <location>
        <begin position="237"/>
        <end position="261"/>
    </location>
</feature>
<dbReference type="SUPFAM" id="SSF57850">
    <property type="entry name" value="RING/U-box"/>
    <property type="match status" value="1"/>
</dbReference>
<evidence type="ECO:0000313" key="13">
    <source>
        <dbReference type="EMBL" id="CAH2240640.1"/>
    </source>
</evidence>
<dbReference type="EMBL" id="CAKXAJ010025535">
    <property type="protein sequence ID" value="CAH2240640.1"/>
    <property type="molecule type" value="Genomic_DNA"/>
</dbReference>
<evidence type="ECO:0000256" key="2">
    <source>
        <dbReference type="ARBA" id="ARBA00022692"/>
    </source>
</evidence>
<keyword evidence="6" id="KW-0862">Zinc</keyword>
<dbReference type="PROSITE" id="PS00518">
    <property type="entry name" value="ZF_RING_1"/>
    <property type="match status" value="1"/>
</dbReference>
<name>A0A8S4RSV7_9NEOP</name>
<evidence type="ECO:0000256" key="9">
    <source>
        <dbReference type="PROSITE-ProRule" id="PRU00175"/>
    </source>
</evidence>
<dbReference type="GO" id="GO:0008270">
    <property type="term" value="F:zinc ion binding"/>
    <property type="evidence" value="ECO:0007669"/>
    <property type="project" value="UniProtKB-KW"/>
</dbReference>